<feature type="domain" description="Glycosyltransferase 2-like" evidence="1">
    <location>
        <begin position="9"/>
        <end position="137"/>
    </location>
</feature>
<dbReference type="SUPFAM" id="SSF53448">
    <property type="entry name" value="Nucleotide-diphospho-sugar transferases"/>
    <property type="match status" value="1"/>
</dbReference>
<dbReference type="RefSeq" id="WP_052081498.1">
    <property type="nucleotide sequence ID" value="NZ_JBBMQS010000003.1"/>
</dbReference>
<keyword evidence="2" id="KW-0328">Glycosyltransferase</keyword>
<keyword evidence="2" id="KW-0808">Transferase</keyword>
<dbReference type="PANTHER" id="PTHR22916">
    <property type="entry name" value="GLYCOSYLTRANSFERASE"/>
    <property type="match status" value="1"/>
</dbReference>
<gene>
    <name evidence="2" type="ORF">WNY77_06275</name>
</gene>
<dbReference type="InterPro" id="IPR029044">
    <property type="entry name" value="Nucleotide-diphossugar_trans"/>
</dbReference>
<organism evidence="2 3">
    <name type="scientific">Paraglaciecola mesophila</name>
    <dbReference type="NCBI Taxonomy" id="197222"/>
    <lineage>
        <taxon>Bacteria</taxon>
        <taxon>Pseudomonadati</taxon>
        <taxon>Pseudomonadota</taxon>
        <taxon>Gammaproteobacteria</taxon>
        <taxon>Alteromonadales</taxon>
        <taxon>Alteromonadaceae</taxon>
        <taxon>Paraglaciecola</taxon>
    </lineage>
</organism>
<sequence length="301" mass="34860">MQVKNELVSVVIPTFGRCEYLARTIRSVLSQTYTNIEAVIVDDNGKGSSQGAKTAKLMSTFSDDSRVKYVQHEHNLNGSAARNTGISVARGSYIAFLDDDDEFCQNKISLQVEMLEQSKDVSAVYCLNSKFYNGNMIQTTSYSSNGDCQLDVFCLKTEIHTSSLLIHKKVLVELNGFDTDFARHQDFEFLIRFFENNKIACLPQVLLKVNVESTINRPDVDKLIAAKEVFFRKLEEIFNKFDAEQKERILKAHNFELFRVCLKNMDMRFIKFIWRSKPNYSDLMTYFYPPLVKYIKMFLRR</sequence>
<dbReference type="EC" id="2.4.-.-" evidence="2"/>
<comment type="caution">
    <text evidence="2">The sequence shown here is derived from an EMBL/GenBank/DDBJ whole genome shotgun (WGS) entry which is preliminary data.</text>
</comment>
<evidence type="ECO:0000313" key="2">
    <source>
        <dbReference type="EMBL" id="MEM5496996.1"/>
    </source>
</evidence>
<dbReference type="GO" id="GO:0016757">
    <property type="term" value="F:glycosyltransferase activity"/>
    <property type="evidence" value="ECO:0007669"/>
    <property type="project" value="UniProtKB-KW"/>
</dbReference>
<reference evidence="2 3" key="1">
    <citation type="submission" date="2024-03" db="EMBL/GenBank/DDBJ databases">
        <title>Community enrichment and isolation of bacterial strains for fucoidan degradation.</title>
        <authorList>
            <person name="Sichert A."/>
        </authorList>
    </citation>
    <scope>NUCLEOTIDE SEQUENCE [LARGE SCALE GENOMIC DNA]</scope>
    <source>
        <strain evidence="2 3">AS12</strain>
    </source>
</reference>
<dbReference type="Gene3D" id="3.90.550.10">
    <property type="entry name" value="Spore Coat Polysaccharide Biosynthesis Protein SpsA, Chain A"/>
    <property type="match status" value="1"/>
</dbReference>
<dbReference type="PANTHER" id="PTHR22916:SF3">
    <property type="entry name" value="UDP-GLCNAC:BETAGAL BETA-1,3-N-ACETYLGLUCOSAMINYLTRANSFERASE-LIKE PROTEIN 1"/>
    <property type="match status" value="1"/>
</dbReference>
<dbReference type="CDD" id="cd00761">
    <property type="entry name" value="Glyco_tranf_GTA_type"/>
    <property type="match status" value="1"/>
</dbReference>
<dbReference type="Proteomes" id="UP001461163">
    <property type="component" value="Unassembled WGS sequence"/>
</dbReference>
<evidence type="ECO:0000259" key="1">
    <source>
        <dbReference type="Pfam" id="PF00535"/>
    </source>
</evidence>
<dbReference type="EMBL" id="JBBMQS010000003">
    <property type="protein sequence ID" value="MEM5496996.1"/>
    <property type="molecule type" value="Genomic_DNA"/>
</dbReference>
<protein>
    <submittedName>
        <fullName evidence="2">Glycosyltransferase family 2 protein</fullName>
        <ecNumber evidence="2">2.4.-.-</ecNumber>
    </submittedName>
</protein>
<dbReference type="InterPro" id="IPR001173">
    <property type="entry name" value="Glyco_trans_2-like"/>
</dbReference>
<name>A0ABU9ST02_9ALTE</name>
<dbReference type="Pfam" id="PF00535">
    <property type="entry name" value="Glycos_transf_2"/>
    <property type="match status" value="1"/>
</dbReference>
<keyword evidence="3" id="KW-1185">Reference proteome</keyword>
<proteinExistence type="predicted"/>
<evidence type="ECO:0000313" key="3">
    <source>
        <dbReference type="Proteomes" id="UP001461163"/>
    </source>
</evidence>
<accession>A0ABU9ST02</accession>